<dbReference type="AlphaFoldDB" id="A0A562T8Z2"/>
<evidence type="ECO:0000313" key="1">
    <source>
        <dbReference type="EMBL" id="TWI90049.1"/>
    </source>
</evidence>
<name>A0A562T8Z2_9HYPH</name>
<sequence length="340" mass="37044">MRTIQKDNQTESIVSDPKNDRPLPRLVWVLTDGKAGDEAQCVGVAEALGVPYSVRRIAPRAPFSWFLPHGPIDPKESERLPGSPIAPPFPDVAIASGRRAAAYLKRIKTASGGQTFTVFLKDPRIGQDAADVIWVPEHDQLRGANVLVSPTSPHRFSGEKLQDLRAGADPDIDALPCPRIAVLVGGNSRHHRFEKDDVAEFTRGLSEWNKDQSAGFMITASRRTPEGLKSALKSFAQECGAIFWDGTGGNPMERFLAKADAIVATADSTNMIGEAAATGKPIHVFRPSGGHAKIERFLANLEKKGVIHPFPGPFKTTTYEPIDATPWIAQDILRAFQDRT</sequence>
<keyword evidence="2" id="KW-1185">Reference proteome</keyword>
<dbReference type="RefSeq" id="WP_196220753.1">
    <property type="nucleotide sequence ID" value="NZ_SMLY01000086.1"/>
</dbReference>
<dbReference type="EMBL" id="VLLF01000002">
    <property type="protein sequence ID" value="TWI90049.1"/>
    <property type="molecule type" value="Genomic_DNA"/>
</dbReference>
<proteinExistence type="predicted"/>
<accession>A0A562T8Z2</accession>
<comment type="caution">
    <text evidence="1">The sequence shown here is derived from an EMBL/GenBank/DDBJ whole genome shotgun (WGS) entry which is preliminary data.</text>
</comment>
<protein>
    <recommendedName>
        <fullName evidence="3">Mitochondrial fission protein ELM1</fullName>
    </recommendedName>
</protein>
<dbReference type="Proteomes" id="UP000320593">
    <property type="component" value="Unassembled WGS sequence"/>
</dbReference>
<dbReference type="InterPro" id="IPR009367">
    <property type="entry name" value="Elm1-like"/>
</dbReference>
<gene>
    <name evidence="1" type="ORF">JM93_01025</name>
</gene>
<dbReference type="PANTHER" id="PTHR33986:SF15">
    <property type="entry name" value="MITOCHONDRIAL FISSION PROTEIN ELM1"/>
    <property type="match status" value="1"/>
</dbReference>
<dbReference type="PANTHER" id="PTHR33986">
    <property type="entry name" value="OS02G0535700 PROTEIN"/>
    <property type="match status" value="1"/>
</dbReference>
<evidence type="ECO:0008006" key="3">
    <source>
        <dbReference type="Google" id="ProtNLM"/>
    </source>
</evidence>
<organism evidence="1 2">
    <name type="scientific">Roseibium hamelinense</name>
    <dbReference type="NCBI Taxonomy" id="150831"/>
    <lineage>
        <taxon>Bacteria</taxon>
        <taxon>Pseudomonadati</taxon>
        <taxon>Pseudomonadota</taxon>
        <taxon>Alphaproteobacteria</taxon>
        <taxon>Hyphomicrobiales</taxon>
        <taxon>Stappiaceae</taxon>
        <taxon>Roseibium</taxon>
    </lineage>
</organism>
<reference evidence="1 2" key="1">
    <citation type="submission" date="2019-07" db="EMBL/GenBank/DDBJ databases">
        <title>Genomic Encyclopedia of Archaeal and Bacterial Type Strains, Phase II (KMG-II): from individual species to whole genera.</title>
        <authorList>
            <person name="Goeker M."/>
        </authorList>
    </citation>
    <scope>NUCLEOTIDE SEQUENCE [LARGE SCALE GENOMIC DNA]</scope>
    <source>
        <strain evidence="1 2">ATCC BAA-252</strain>
    </source>
</reference>
<evidence type="ECO:0000313" key="2">
    <source>
        <dbReference type="Proteomes" id="UP000320593"/>
    </source>
</evidence>
<dbReference type="Pfam" id="PF06258">
    <property type="entry name" value="Mito_fiss_Elm1"/>
    <property type="match status" value="1"/>
</dbReference>